<name>A0A060S3N5_PYCCI</name>
<proteinExistence type="predicted"/>
<feature type="chain" id="PRO_5001590725" description="MARVEL domain-containing protein" evidence="2">
    <location>
        <begin position="20"/>
        <end position="167"/>
    </location>
</feature>
<evidence type="ECO:0008006" key="5">
    <source>
        <dbReference type="Google" id="ProtNLM"/>
    </source>
</evidence>
<dbReference type="STRING" id="5643.A0A060S3N5"/>
<keyword evidence="1" id="KW-0812">Transmembrane</keyword>
<organism evidence="3 4">
    <name type="scientific">Pycnoporus cinnabarinus</name>
    <name type="common">Cinnabar-red polypore</name>
    <name type="synonym">Trametes cinnabarina</name>
    <dbReference type="NCBI Taxonomy" id="5643"/>
    <lineage>
        <taxon>Eukaryota</taxon>
        <taxon>Fungi</taxon>
        <taxon>Dikarya</taxon>
        <taxon>Basidiomycota</taxon>
        <taxon>Agaricomycotina</taxon>
        <taxon>Agaricomycetes</taxon>
        <taxon>Polyporales</taxon>
        <taxon>Polyporaceae</taxon>
        <taxon>Trametes</taxon>
    </lineage>
</organism>
<reference evidence="3" key="1">
    <citation type="submission" date="2014-01" db="EMBL/GenBank/DDBJ databases">
        <title>The genome of the white-rot fungus Pycnoporus cinnabarinus: a basidiomycete model with a versatile arsenal for lignocellulosic biomass breakdown.</title>
        <authorList>
            <person name="Levasseur A."/>
            <person name="Lomascolo A."/>
            <person name="Ruiz-Duenas F.J."/>
            <person name="Uzan E."/>
            <person name="Piumi F."/>
            <person name="Kues U."/>
            <person name="Ram A.F.J."/>
            <person name="Murat C."/>
            <person name="Haon M."/>
            <person name="Benoit I."/>
            <person name="Arfi Y."/>
            <person name="Chevret D."/>
            <person name="Drula E."/>
            <person name="Kwon M.J."/>
            <person name="Gouret P."/>
            <person name="Lesage-Meessen L."/>
            <person name="Lombard V."/>
            <person name="Mariette J."/>
            <person name="Noirot C."/>
            <person name="Park J."/>
            <person name="Patyshakuliyeva A."/>
            <person name="Wieneger R.A.B."/>
            <person name="Wosten H.A.B."/>
            <person name="Martin F."/>
            <person name="Coutinho P.M."/>
            <person name="de Vries R."/>
            <person name="Martinez A.T."/>
            <person name="Klopp C."/>
            <person name="Pontarotti P."/>
            <person name="Henrissat B."/>
            <person name="Record E."/>
        </authorList>
    </citation>
    <scope>NUCLEOTIDE SEQUENCE [LARGE SCALE GENOMIC DNA]</scope>
    <source>
        <strain evidence="3">BRFM137</strain>
    </source>
</reference>
<evidence type="ECO:0000313" key="4">
    <source>
        <dbReference type="Proteomes" id="UP000029665"/>
    </source>
</evidence>
<dbReference type="AlphaFoldDB" id="A0A060S3N5"/>
<gene>
    <name evidence="3" type="ORF">BN946_scf184989.g42</name>
</gene>
<feature type="signal peptide" evidence="2">
    <location>
        <begin position="1"/>
        <end position="19"/>
    </location>
</feature>
<sequence length="167" mass="18275">MRATAGISVLCGIIVLSLGAHLTSLSEEYFESYYIFAALNIAVGGLTMLTIPVMVAIDFVRTGAITSMVLVELVWLSILWVLWIATAAYTADQTSEAFSACDFIYPILNQVCNETRAMEAFGFLAWIVREFSLPLGLGPTLRVGPRGARAPWSFVGFQFPTRAVQLQ</sequence>
<evidence type="ECO:0000256" key="1">
    <source>
        <dbReference type="SAM" id="Phobius"/>
    </source>
</evidence>
<accession>A0A060S3N5</accession>
<keyword evidence="2" id="KW-0732">Signal</keyword>
<dbReference type="Proteomes" id="UP000029665">
    <property type="component" value="Unassembled WGS sequence"/>
</dbReference>
<keyword evidence="4" id="KW-1185">Reference proteome</keyword>
<dbReference type="OrthoDB" id="3364107at2759"/>
<protein>
    <recommendedName>
        <fullName evidence="5">MARVEL domain-containing protein</fullName>
    </recommendedName>
</protein>
<evidence type="ECO:0000313" key="3">
    <source>
        <dbReference type="EMBL" id="CDO68776.1"/>
    </source>
</evidence>
<feature type="transmembrane region" description="Helical" evidence="1">
    <location>
        <begin position="35"/>
        <end position="57"/>
    </location>
</feature>
<keyword evidence="1" id="KW-0472">Membrane</keyword>
<dbReference type="HOGENOM" id="CLU_1595374_0_0_1"/>
<keyword evidence="1" id="KW-1133">Transmembrane helix</keyword>
<dbReference type="EMBL" id="CCBP010000025">
    <property type="protein sequence ID" value="CDO68776.1"/>
    <property type="molecule type" value="Genomic_DNA"/>
</dbReference>
<feature type="transmembrane region" description="Helical" evidence="1">
    <location>
        <begin position="69"/>
        <end position="91"/>
    </location>
</feature>
<evidence type="ECO:0000256" key="2">
    <source>
        <dbReference type="SAM" id="SignalP"/>
    </source>
</evidence>
<dbReference type="OMA" id="VWLSILW"/>
<comment type="caution">
    <text evidence="3">The sequence shown here is derived from an EMBL/GenBank/DDBJ whole genome shotgun (WGS) entry which is preliminary data.</text>
</comment>